<evidence type="ECO:0000313" key="2">
    <source>
        <dbReference type="Proteomes" id="UP001169990"/>
    </source>
</evidence>
<proteinExistence type="predicted"/>
<gene>
    <name evidence="1" type="ORF">DC496_03710</name>
</gene>
<dbReference type="Proteomes" id="UP001169990">
    <property type="component" value="Unassembled WGS sequence"/>
</dbReference>
<organism evidence="1 2">
    <name type="scientific">Bifidobacterium breve</name>
    <dbReference type="NCBI Taxonomy" id="1685"/>
    <lineage>
        <taxon>Bacteria</taxon>
        <taxon>Bacillati</taxon>
        <taxon>Actinomycetota</taxon>
        <taxon>Actinomycetes</taxon>
        <taxon>Bifidobacteriales</taxon>
        <taxon>Bifidobacteriaceae</taxon>
        <taxon>Bifidobacterium</taxon>
    </lineage>
</organism>
<evidence type="ECO:0008006" key="3">
    <source>
        <dbReference type="Google" id="ProtNLM"/>
    </source>
</evidence>
<comment type="caution">
    <text evidence="1">The sequence shown here is derived from an EMBL/GenBank/DDBJ whole genome shotgun (WGS) entry which is preliminary data.</text>
</comment>
<name>A0A564W127_BIFBR</name>
<dbReference type="EMBL" id="QELD01000005">
    <property type="protein sequence ID" value="MDN4187486.1"/>
    <property type="molecule type" value="Genomic_DNA"/>
</dbReference>
<reference evidence="1" key="1">
    <citation type="submission" date="2018-05" db="EMBL/GenBank/DDBJ databases">
        <authorList>
            <person name="Kondepudi K.K."/>
            <person name="Singh S."/>
            <person name="Chaudhry V."/>
            <person name="Mantri S."/>
            <person name="Bhadada S."/>
            <person name="Bishnoi M."/>
            <person name="Kaur J."/>
            <person name="Sharma S."/>
            <person name="Bhatia R."/>
        </authorList>
    </citation>
    <scope>NUCLEOTIDE SEQUENCE</scope>
    <source>
        <strain evidence="1">Bif11</strain>
    </source>
</reference>
<accession>A0A564W127</accession>
<sequence>MSTAARSRVFKISAAAIAIGLCLFSQDDVSVSIKGRRVERLNAQIYRVYEYGFRGFYFA</sequence>
<evidence type="ECO:0000313" key="1">
    <source>
        <dbReference type="EMBL" id="MDN4187486.1"/>
    </source>
</evidence>
<reference evidence="1" key="2">
    <citation type="journal article" date="2022" name="3 Biotech.">
        <title>Isomaltooligosaccharides utilization and genomic characterization of human infant anti-inflammatory Bifidobacterium longum and Bifidobacterium breve strains.</title>
        <authorList>
            <person name="Sharma S."/>
            <person name="Singh S."/>
            <person name="Chaudhary V."/>
            <person name="Mantri S."/>
            <person name="Chander A."/>
            <person name="Maurya R."/>
            <person name="Rajarammohan S."/>
            <person name="Singh R.P."/>
            <person name="Rishi P."/>
            <person name="Bishnoi M."/>
            <person name="Bhadada S.K."/>
            <person name="Kondepudi K.K."/>
        </authorList>
    </citation>
    <scope>NUCLEOTIDE SEQUENCE</scope>
    <source>
        <strain evidence="1">Bif11</strain>
    </source>
</reference>
<dbReference type="RefSeq" id="WP_014483946.1">
    <property type="nucleotide sequence ID" value="NZ_CABHNR010000078.1"/>
</dbReference>
<dbReference type="AlphaFoldDB" id="A0A564W127"/>
<protein>
    <recommendedName>
        <fullName evidence="3">Arylsulfate sulfotransferase</fullName>
    </recommendedName>
</protein>